<evidence type="ECO:0000313" key="2">
    <source>
        <dbReference type="Proteomes" id="UP001172457"/>
    </source>
</evidence>
<protein>
    <submittedName>
        <fullName evidence="1">Uncharacterized protein</fullName>
    </submittedName>
</protein>
<dbReference type="AlphaFoldDB" id="A0AA38W379"/>
<gene>
    <name evidence="1" type="ORF">OSB04_029798</name>
</gene>
<reference evidence="1" key="1">
    <citation type="submission" date="2023-03" db="EMBL/GenBank/DDBJ databases">
        <title>Chromosome-scale reference genome and RAD-based genetic map of yellow starthistle (Centaurea solstitialis) reveal putative structural variation and QTLs associated with invader traits.</title>
        <authorList>
            <person name="Reatini B."/>
            <person name="Cang F.A."/>
            <person name="Jiang Q."/>
            <person name="Mckibben M.T.W."/>
            <person name="Barker M.S."/>
            <person name="Rieseberg L.H."/>
            <person name="Dlugosch K.M."/>
        </authorList>
    </citation>
    <scope>NUCLEOTIDE SEQUENCE</scope>
    <source>
        <strain evidence="1">CAN-66</strain>
        <tissue evidence="1">Leaf</tissue>
    </source>
</reference>
<organism evidence="1 2">
    <name type="scientific">Centaurea solstitialis</name>
    <name type="common">yellow star-thistle</name>
    <dbReference type="NCBI Taxonomy" id="347529"/>
    <lineage>
        <taxon>Eukaryota</taxon>
        <taxon>Viridiplantae</taxon>
        <taxon>Streptophyta</taxon>
        <taxon>Embryophyta</taxon>
        <taxon>Tracheophyta</taxon>
        <taxon>Spermatophyta</taxon>
        <taxon>Magnoliopsida</taxon>
        <taxon>eudicotyledons</taxon>
        <taxon>Gunneridae</taxon>
        <taxon>Pentapetalae</taxon>
        <taxon>asterids</taxon>
        <taxon>campanulids</taxon>
        <taxon>Asterales</taxon>
        <taxon>Asteraceae</taxon>
        <taxon>Carduoideae</taxon>
        <taxon>Cardueae</taxon>
        <taxon>Centaureinae</taxon>
        <taxon>Centaurea</taxon>
    </lineage>
</organism>
<accession>A0AA38W379</accession>
<proteinExistence type="predicted"/>
<keyword evidence="2" id="KW-1185">Reference proteome</keyword>
<dbReference type="PANTHER" id="PTHR31170">
    <property type="entry name" value="BNAC04G53230D PROTEIN"/>
    <property type="match status" value="1"/>
</dbReference>
<comment type="caution">
    <text evidence="1">The sequence shown here is derived from an EMBL/GenBank/DDBJ whole genome shotgun (WGS) entry which is preliminary data.</text>
</comment>
<dbReference type="InterPro" id="IPR004158">
    <property type="entry name" value="DUF247_pln"/>
</dbReference>
<dbReference type="Pfam" id="PF03140">
    <property type="entry name" value="DUF247"/>
    <property type="match status" value="1"/>
</dbReference>
<dbReference type="PANTHER" id="PTHR31170:SF25">
    <property type="entry name" value="BNAA09G04570D PROTEIN"/>
    <property type="match status" value="1"/>
</dbReference>
<evidence type="ECO:0000313" key="1">
    <source>
        <dbReference type="EMBL" id="KAJ9537065.1"/>
    </source>
</evidence>
<dbReference type="EMBL" id="JARYMX010000008">
    <property type="protein sequence ID" value="KAJ9537065.1"/>
    <property type="molecule type" value="Genomic_DNA"/>
</dbReference>
<dbReference type="Proteomes" id="UP001172457">
    <property type="component" value="Chromosome 8"/>
</dbReference>
<sequence length="272" mass="30535">MVGGLLVDDSGNVSVYKSDYMFTVMMVTDGCFILELLYRFQYGIAEADPVFDNMLMLQEVKSDLLLLENQIPLLILKELFCLTVKQILKTTSLTDLILYFFKDMSILKNIELTKIDERVEHCHILGLLQSCYKPKPTAWKLIPAISFSATEIAGAGVKFKANTDETFLLAVTFEQPSDVPSLGTPIVKDTTFTIPVLCIKYFTVSFLRNLIAYEQCYPLSQHYVTSFASLMDRLIETDDDVSLLVKSGVLQHNLGACKDVTTLFNNICNGVC</sequence>
<name>A0AA38W379_9ASTR</name>